<evidence type="ECO:0000256" key="5">
    <source>
        <dbReference type="ARBA" id="ARBA00022857"/>
    </source>
</evidence>
<keyword evidence="10" id="KW-1185">Reference proteome</keyword>
<dbReference type="Proteomes" id="UP000030752">
    <property type="component" value="Unassembled WGS sequence"/>
</dbReference>
<dbReference type="SUPFAM" id="SSF51905">
    <property type="entry name" value="FAD/NAD(P)-binding domain"/>
    <property type="match status" value="1"/>
</dbReference>
<dbReference type="Gene3D" id="3.50.50.60">
    <property type="entry name" value="FAD/NAD(P)-binding domain"/>
    <property type="match status" value="2"/>
</dbReference>
<keyword evidence="7" id="KW-0503">Monooxygenase</keyword>
<evidence type="ECO:0000256" key="2">
    <source>
        <dbReference type="ARBA" id="ARBA00010139"/>
    </source>
</evidence>
<evidence type="ECO:0000259" key="8">
    <source>
        <dbReference type="Pfam" id="PF07992"/>
    </source>
</evidence>
<dbReference type="GO" id="GO:0004497">
    <property type="term" value="F:monooxygenase activity"/>
    <property type="evidence" value="ECO:0007669"/>
    <property type="project" value="UniProtKB-KW"/>
</dbReference>
<proteinExistence type="inferred from homology"/>
<feature type="domain" description="FAD/NAD(P)-binding" evidence="8">
    <location>
        <begin position="16"/>
        <end position="234"/>
    </location>
</feature>
<evidence type="ECO:0000256" key="4">
    <source>
        <dbReference type="ARBA" id="ARBA00022827"/>
    </source>
</evidence>
<dbReference type="InterPro" id="IPR023753">
    <property type="entry name" value="FAD/NAD-binding_dom"/>
</dbReference>
<protein>
    <recommendedName>
        <fullName evidence="8">FAD/NAD(P)-binding domain-containing protein</fullName>
    </recommendedName>
</protein>
<evidence type="ECO:0000256" key="6">
    <source>
        <dbReference type="ARBA" id="ARBA00023002"/>
    </source>
</evidence>
<evidence type="ECO:0000256" key="3">
    <source>
        <dbReference type="ARBA" id="ARBA00022630"/>
    </source>
</evidence>
<dbReference type="PRINTS" id="PR00411">
    <property type="entry name" value="PNDRDTASEI"/>
</dbReference>
<dbReference type="PRINTS" id="PR00368">
    <property type="entry name" value="FADPNR"/>
</dbReference>
<keyword evidence="5" id="KW-0521">NADP</keyword>
<dbReference type="eggNOG" id="KOG1399">
    <property type="taxonomic scope" value="Eukaryota"/>
</dbReference>
<dbReference type="VEuPathDB" id="FungiDB:HMPREF1541_08228"/>
<sequence>MGSIGSANAALHLSADIIIIGGGFSGLYALYKARELGLTVKLIEAGSDYGGTWHWNRYPGARVDTETPYYSLSIPKLWKTWTWTERFPGHEELRAYFRHCGTTLNAYEDTYFNTVVDGVSFRDGKWHLNIRDEGTAVCKYLVLSTGSSYKRHYPNFKDMEKYKGQLVHSAAFPEGGLDVKGKRVAVIGNGATGVQIVQELAKEDCDLTAYIRTPNIALPMKQRKMSAEEQEAAKSFYGAAFQSAKNCRSGFPYNTTTKLLSEVSEEEWKAQFEELWERGGFSFLLSNYRDFLVSRDVNKVFYKFWAEKVRERMKNPEKRDIVAPLDQSILFGTKRSSLEQDYYESLDRDNVTVLNLKQSGLSHFTEKGIVTADGRGREYDIVVLATGYDSLTGSLTDLNIEDTSGRLLQEKWKQATYTYLGLMIDGLPNAFLTYSPQAPTSLANGPPIIEIQVDWIVDAIKKMRDEGIDTIVPRFEAAEKWREDIQEMNSKTLFPYTDSWYMGANIPGKPREQLIYLAGVDVYAKEVREALDGWKGFDVRMTTQKEAKDAQSGVESLHLTEK</sequence>
<dbReference type="RefSeq" id="XP_008720770.1">
    <property type="nucleotide sequence ID" value="XM_008722548.1"/>
</dbReference>
<dbReference type="GeneID" id="19975567"/>
<dbReference type="InterPro" id="IPR050775">
    <property type="entry name" value="FAD-binding_Monooxygenases"/>
</dbReference>
<evidence type="ECO:0000256" key="7">
    <source>
        <dbReference type="ARBA" id="ARBA00023033"/>
    </source>
</evidence>
<comment type="cofactor">
    <cofactor evidence="1">
        <name>FAD</name>
        <dbReference type="ChEBI" id="CHEBI:57692"/>
    </cofactor>
</comment>
<evidence type="ECO:0000256" key="1">
    <source>
        <dbReference type="ARBA" id="ARBA00001974"/>
    </source>
</evidence>
<keyword evidence="6" id="KW-0560">Oxidoreductase</keyword>
<dbReference type="PANTHER" id="PTHR43098:SF3">
    <property type="entry name" value="L-ORNITHINE N(5)-MONOOXYGENASE-RELATED"/>
    <property type="match status" value="1"/>
</dbReference>
<gene>
    <name evidence="9" type="ORF">HMPREF1541_08228</name>
</gene>
<keyword evidence="3" id="KW-0285">Flavoprotein</keyword>
<dbReference type="HOGENOM" id="CLU_006937_8_0_1"/>
<reference evidence="9 10" key="1">
    <citation type="submission" date="2013-03" db="EMBL/GenBank/DDBJ databases">
        <title>The Genome Sequence of Phialophora europaea CBS 101466.</title>
        <authorList>
            <consortium name="The Broad Institute Genomics Platform"/>
            <person name="Cuomo C."/>
            <person name="de Hoog S."/>
            <person name="Gorbushina A."/>
            <person name="Walker B."/>
            <person name="Young S.K."/>
            <person name="Zeng Q."/>
            <person name="Gargeya S."/>
            <person name="Fitzgerald M."/>
            <person name="Haas B."/>
            <person name="Abouelleil A."/>
            <person name="Allen A.W."/>
            <person name="Alvarado L."/>
            <person name="Arachchi H.M."/>
            <person name="Berlin A.M."/>
            <person name="Chapman S.B."/>
            <person name="Gainer-Dewar J."/>
            <person name="Goldberg J."/>
            <person name="Griggs A."/>
            <person name="Gujja S."/>
            <person name="Hansen M."/>
            <person name="Howarth C."/>
            <person name="Imamovic A."/>
            <person name="Ireland A."/>
            <person name="Larimer J."/>
            <person name="McCowan C."/>
            <person name="Murphy C."/>
            <person name="Pearson M."/>
            <person name="Poon T.W."/>
            <person name="Priest M."/>
            <person name="Roberts A."/>
            <person name="Saif S."/>
            <person name="Shea T."/>
            <person name="Sisk P."/>
            <person name="Sykes S."/>
            <person name="Wortman J."/>
            <person name="Nusbaum C."/>
            <person name="Birren B."/>
        </authorList>
    </citation>
    <scope>NUCLEOTIDE SEQUENCE [LARGE SCALE GENOMIC DNA]</scope>
    <source>
        <strain evidence="9 10">CBS 101466</strain>
    </source>
</reference>
<name>W2RNF9_CYPE1</name>
<dbReference type="PANTHER" id="PTHR43098">
    <property type="entry name" value="L-ORNITHINE N(5)-MONOOXYGENASE-RELATED"/>
    <property type="match status" value="1"/>
</dbReference>
<comment type="similarity">
    <text evidence="2">Belongs to the FAD-binding monooxygenase family.</text>
</comment>
<accession>W2RNF9</accession>
<dbReference type="AlphaFoldDB" id="W2RNF9"/>
<dbReference type="InParanoid" id="W2RNF9"/>
<evidence type="ECO:0000313" key="10">
    <source>
        <dbReference type="Proteomes" id="UP000030752"/>
    </source>
</evidence>
<dbReference type="InterPro" id="IPR036188">
    <property type="entry name" value="FAD/NAD-bd_sf"/>
</dbReference>
<organism evidence="9 10">
    <name type="scientific">Cyphellophora europaea (strain CBS 101466)</name>
    <name type="common">Phialophora europaea</name>
    <dbReference type="NCBI Taxonomy" id="1220924"/>
    <lineage>
        <taxon>Eukaryota</taxon>
        <taxon>Fungi</taxon>
        <taxon>Dikarya</taxon>
        <taxon>Ascomycota</taxon>
        <taxon>Pezizomycotina</taxon>
        <taxon>Eurotiomycetes</taxon>
        <taxon>Chaetothyriomycetidae</taxon>
        <taxon>Chaetothyriales</taxon>
        <taxon>Cyphellophoraceae</taxon>
        <taxon>Cyphellophora</taxon>
    </lineage>
</organism>
<keyword evidence="4" id="KW-0274">FAD</keyword>
<evidence type="ECO:0000313" key="9">
    <source>
        <dbReference type="EMBL" id="ETN37238.1"/>
    </source>
</evidence>
<dbReference type="EMBL" id="KB822724">
    <property type="protein sequence ID" value="ETN37238.1"/>
    <property type="molecule type" value="Genomic_DNA"/>
</dbReference>
<dbReference type="Pfam" id="PF07992">
    <property type="entry name" value="Pyr_redox_2"/>
    <property type="match status" value="1"/>
</dbReference>
<dbReference type="OrthoDB" id="66881at2759"/>